<dbReference type="AlphaFoldDB" id="S6A2S7"/>
<gene>
    <name evidence="1" type="ORF">TPE_0435</name>
</gene>
<evidence type="ECO:0000313" key="1">
    <source>
        <dbReference type="EMBL" id="AGT42931.1"/>
    </source>
</evidence>
<keyword evidence="2" id="KW-1185">Reference proteome</keyword>
<dbReference type="STRING" id="1291379.TPE_0435"/>
<dbReference type="HOGENOM" id="CLU_3259320_0_0_12"/>
<protein>
    <submittedName>
        <fullName evidence="1">Uncharacterized protein</fullName>
    </submittedName>
</protein>
<dbReference type="KEGG" id="tped:TPE_0435"/>
<dbReference type="PATRIC" id="fig|1291379.3.peg.434"/>
<accession>S6A2S7</accession>
<organism evidence="1 2">
    <name type="scientific">Treponema pedis str. T A4</name>
    <dbReference type="NCBI Taxonomy" id="1291379"/>
    <lineage>
        <taxon>Bacteria</taxon>
        <taxon>Pseudomonadati</taxon>
        <taxon>Spirochaetota</taxon>
        <taxon>Spirochaetia</taxon>
        <taxon>Spirochaetales</taxon>
        <taxon>Treponemataceae</taxon>
        <taxon>Treponema</taxon>
    </lineage>
</organism>
<name>S6A2S7_9SPIR</name>
<dbReference type="Proteomes" id="UP000015620">
    <property type="component" value="Chromosome"/>
</dbReference>
<evidence type="ECO:0000313" key="2">
    <source>
        <dbReference type="Proteomes" id="UP000015620"/>
    </source>
</evidence>
<dbReference type="EMBL" id="CP004120">
    <property type="protein sequence ID" value="AGT42931.1"/>
    <property type="molecule type" value="Genomic_DNA"/>
</dbReference>
<reference evidence="1 2" key="1">
    <citation type="journal article" date="2013" name="PLoS ONE">
        <title>Genome-Wide Relatedness of Treponema pedis, from Gingiva and Necrotic Skin Lesions of Pigs, with the Human Oral Pathogen Treponema denticola.</title>
        <authorList>
            <person name="Svartstrom O."/>
            <person name="Mushtaq M."/>
            <person name="Pringle M."/>
            <person name="Segerman B."/>
        </authorList>
    </citation>
    <scope>NUCLEOTIDE SEQUENCE [LARGE SCALE GENOMIC DNA]</scope>
    <source>
        <strain evidence="1">T A4</strain>
    </source>
</reference>
<proteinExistence type="predicted"/>
<sequence length="42" mass="4978">MKLFKTFFIPAYKSGDFYFRIKTDSGDYSSAYNKTSFLNTEF</sequence>